<evidence type="ECO:0000256" key="6">
    <source>
        <dbReference type="ARBA" id="ARBA00022777"/>
    </source>
</evidence>
<feature type="domain" description="PAS" evidence="11">
    <location>
        <begin position="272"/>
        <end position="324"/>
    </location>
</feature>
<dbReference type="RefSeq" id="WP_188554596.1">
    <property type="nucleotide sequence ID" value="NZ_BMGT01000003.1"/>
</dbReference>
<dbReference type="InterPro" id="IPR003594">
    <property type="entry name" value="HATPase_dom"/>
</dbReference>
<dbReference type="GO" id="GO:0005524">
    <property type="term" value="F:ATP binding"/>
    <property type="evidence" value="ECO:0007669"/>
    <property type="project" value="UniProtKB-KW"/>
</dbReference>
<organism evidence="12 13">
    <name type="scientific">Edaphobacter dinghuensis</name>
    <dbReference type="NCBI Taxonomy" id="1560005"/>
    <lineage>
        <taxon>Bacteria</taxon>
        <taxon>Pseudomonadati</taxon>
        <taxon>Acidobacteriota</taxon>
        <taxon>Terriglobia</taxon>
        <taxon>Terriglobales</taxon>
        <taxon>Acidobacteriaceae</taxon>
        <taxon>Edaphobacter</taxon>
    </lineage>
</organism>
<comment type="caution">
    <text evidence="12">The sequence shown here is derived from an EMBL/GenBank/DDBJ whole genome shotgun (WGS) entry which is preliminary data.</text>
</comment>
<keyword evidence="9" id="KW-1133">Transmembrane helix</keyword>
<dbReference type="Gene3D" id="3.30.450.20">
    <property type="entry name" value="PAS domain"/>
    <property type="match status" value="1"/>
</dbReference>
<evidence type="ECO:0000256" key="5">
    <source>
        <dbReference type="ARBA" id="ARBA00022741"/>
    </source>
</evidence>
<evidence type="ECO:0000256" key="2">
    <source>
        <dbReference type="ARBA" id="ARBA00012438"/>
    </source>
</evidence>
<keyword evidence="13" id="KW-1185">Reference proteome</keyword>
<feature type="transmembrane region" description="Helical" evidence="9">
    <location>
        <begin position="6"/>
        <end position="27"/>
    </location>
</feature>
<dbReference type="Pfam" id="PF00512">
    <property type="entry name" value="HisKA"/>
    <property type="match status" value="1"/>
</dbReference>
<keyword evidence="4" id="KW-0808">Transferase</keyword>
<dbReference type="CDD" id="cd00082">
    <property type="entry name" value="HisKA"/>
    <property type="match status" value="1"/>
</dbReference>
<dbReference type="Gene3D" id="1.10.287.130">
    <property type="match status" value="1"/>
</dbReference>
<keyword evidence="9" id="KW-0812">Transmembrane</keyword>
<evidence type="ECO:0000256" key="9">
    <source>
        <dbReference type="SAM" id="Phobius"/>
    </source>
</evidence>
<keyword evidence="9" id="KW-0472">Membrane</keyword>
<dbReference type="PROSITE" id="PS50112">
    <property type="entry name" value="PAS"/>
    <property type="match status" value="1"/>
</dbReference>
<protein>
    <recommendedName>
        <fullName evidence="2">histidine kinase</fullName>
        <ecNumber evidence="2">2.7.13.3</ecNumber>
    </recommendedName>
</protein>
<dbReference type="InterPro" id="IPR003661">
    <property type="entry name" value="HisK_dim/P_dom"/>
</dbReference>
<evidence type="ECO:0000256" key="7">
    <source>
        <dbReference type="ARBA" id="ARBA00022840"/>
    </source>
</evidence>
<dbReference type="Pfam" id="PF02518">
    <property type="entry name" value="HATPase_c"/>
    <property type="match status" value="1"/>
</dbReference>
<dbReference type="CDD" id="cd00130">
    <property type="entry name" value="PAS"/>
    <property type="match status" value="1"/>
</dbReference>
<dbReference type="EC" id="2.7.13.3" evidence="2"/>
<dbReference type="SUPFAM" id="SSF55785">
    <property type="entry name" value="PYP-like sensor domain (PAS domain)"/>
    <property type="match status" value="1"/>
</dbReference>
<evidence type="ECO:0000256" key="1">
    <source>
        <dbReference type="ARBA" id="ARBA00000085"/>
    </source>
</evidence>
<dbReference type="SUPFAM" id="SSF55874">
    <property type="entry name" value="ATPase domain of HSP90 chaperone/DNA topoisomerase II/histidine kinase"/>
    <property type="match status" value="1"/>
</dbReference>
<gene>
    <name evidence="12" type="ORF">GCM10011585_25590</name>
</gene>
<dbReference type="AlphaFoldDB" id="A0A917HJZ5"/>
<dbReference type="InterPro" id="IPR036097">
    <property type="entry name" value="HisK_dim/P_sf"/>
</dbReference>
<evidence type="ECO:0000313" key="12">
    <source>
        <dbReference type="EMBL" id="GGG81035.1"/>
    </source>
</evidence>
<dbReference type="Gene3D" id="3.30.565.10">
    <property type="entry name" value="Histidine kinase-like ATPase, C-terminal domain"/>
    <property type="match status" value="1"/>
</dbReference>
<sequence>MRLKTKLVVSATGLTFAIVLILSALFVSELLRQRIEQTAAANDVLAHEVWLMTRQAVETGLRAQPPVDKTDAALQVAVTNALQSNQPLIDGMNMVVRYSPTVQDVSVTDAHGLTLVSTDPDALDQQAISRMSLQSIQAGSIASQMKMVFGQPRVLDIVQVLDRNGKPFLMVHVGVRSTFLRASYEPWLKDALIFALLAALAAMIAAGLLANVALQPIEVISRKLESLTIADRDALPAARGEDSGNDAVVRVSKTIDRLGQRIRSTEEGYTALQANLTQMLDTLRDGVLLFTADYRAVMVSDAVAYFLNKTEGELVGKQLDEIFERGTALGAAVLRAFARGGQVSAESVTLEDGRQVQISLDRIDDGLGGSSNMGTLLTLRDTESALQLEQELEVARRLAAIGRLTAGVGHEVKNPINAMVVHLELLRSKLAGGDASGFAGAQRHVDILAGEMQRLDRVVQTLADFSRPMELHLREHDLRQVVNAVTELTAAEMQENGVQVIVRAPAEPVMVRVDAELVRQALLNLMLNGMQAMPHGGKMQLLIRREHSFAVVEVADEGEGIPPELLPRIFELYFTTKAKGSGIGLATTYRILQMHGGAMDVRSDADASSPERGTTFTLRLPIATGAGVEGRKTIAAATGHQRMGERV</sequence>
<dbReference type="InterPro" id="IPR005467">
    <property type="entry name" value="His_kinase_dom"/>
</dbReference>
<evidence type="ECO:0000259" key="10">
    <source>
        <dbReference type="PROSITE" id="PS50109"/>
    </source>
</evidence>
<proteinExistence type="predicted"/>
<evidence type="ECO:0000256" key="4">
    <source>
        <dbReference type="ARBA" id="ARBA00022679"/>
    </source>
</evidence>
<dbReference type="InterPro" id="IPR035965">
    <property type="entry name" value="PAS-like_dom_sf"/>
</dbReference>
<comment type="catalytic activity">
    <reaction evidence="1">
        <text>ATP + protein L-histidine = ADP + protein N-phospho-L-histidine.</text>
        <dbReference type="EC" id="2.7.13.3"/>
    </reaction>
</comment>
<accession>A0A917HJZ5</accession>
<evidence type="ECO:0000256" key="3">
    <source>
        <dbReference type="ARBA" id="ARBA00022553"/>
    </source>
</evidence>
<feature type="transmembrane region" description="Helical" evidence="9">
    <location>
        <begin position="191"/>
        <end position="214"/>
    </location>
</feature>
<keyword evidence="3" id="KW-0597">Phosphoprotein</keyword>
<dbReference type="Proteomes" id="UP000647241">
    <property type="component" value="Unassembled WGS sequence"/>
</dbReference>
<dbReference type="SUPFAM" id="SSF47384">
    <property type="entry name" value="Homodimeric domain of signal transducing histidine kinase"/>
    <property type="match status" value="1"/>
</dbReference>
<dbReference type="SMART" id="SM00388">
    <property type="entry name" value="HisKA"/>
    <property type="match status" value="1"/>
</dbReference>
<keyword evidence="6" id="KW-0418">Kinase</keyword>
<dbReference type="InterPro" id="IPR004358">
    <property type="entry name" value="Sig_transdc_His_kin-like_C"/>
</dbReference>
<evidence type="ECO:0000256" key="8">
    <source>
        <dbReference type="ARBA" id="ARBA00023012"/>
    </source>
</evidence>
<name>A0A917HJZ5_9BACT</name>
<dbReference type="GO" id="GO:0000155">
    <property type="term" value="F:phosphorelay sensor kinase activity"/>
    <property type="evidence" value="ECO:0007669"/>
    <property type="project" value="InterPro"/>
</dbReference>
<dbReference type="InterPro" id="IPR036890">
    <property type="entry name" value="HATPase_C_sf"/>
</dbReference>
<reference evidence="12" key="1">
    <citation type="journal article" date="2014" name="Int. J. Syst. Evol. Microbiol.">
        <title>Complete genome sequence of Corynebacterium casei LMG S-19264T (=DSM 44701T), isolated from a smear-ripened cheese.</title>
        <authorList>
            <consortium name="US DOE Joint Genome Institute (JGI-PGF)"/>
            <person name="Walter F."/>
            <person name="Albersmeier A."/>
            <person name="Kalinowski J."/>
            <person name="Ruckert C."/>
        </authorList>
    </citation>
    <scope>NUCLEOTIDE SEQUENCE</scope>
    <source>
        <strain evidence="12">CGMCC 1.12997</strain>
    </source>
</reference>
<evidence type="ECO:0000259" key="11">
    <source>
        <dbReference type="PROSITE" id="PS50112"/>
    </source>
</evidence>
<dbReference type="InterPro" id="IPR000014">
    <property type="entry name" value="PAS"/>
</dbReference>
<dbReference type="PROSITE" id="PS50109">
    <property type="entry name" value="HIS_KIN"/>
    <property type="match status" value="1"/>
</dbReference>
<dbReference type="PRINTS" id="PR00344">
    <property type="entry name" value="BCTRLSENSOR"/>
</dbReference>
<dbReference type="PANTHER" id="PTHR43065">
    <property type="entry name" value="SENSOR HISTIDINE KINASE"/>
    <property type="match status" value="1"/>
</dbReference>
<keyword evidence="7" id="KW-0067">ATP-binding</keyword>
<dbReference type="PANTHER" id="PTHR43065:SF10">
    <property type="entry name" value="PEROXIDE STRESS-ACTIVATED HISTIDINE KINASE MAK3"/>
    <property type="match status" value="1"/>
</dbReference>
<keyword evidence="5" id="KW-0547">Nucleotide-binding</keyword>
<dbReference type="EMBL" id="BMGT01000003">
    <property type="protein sequence ID" value="GGG81035.1"/>
    <property type="molecule type" value="Genomic_DNA"/>
</dbReference>
<evidence type="ECO:0000313" key="13">
    <source>
        <dbReference type="Proteomes" id="UP000647241"/>
    </source>
</evidence>
<dbReference type="SMART" id="SM00387">
    <property type="entry name" value="HATPase_c"/>
    <property type="match status" value="1"/>
</dbReference>
<reference evidence="12" key="2">
    <citation type="submission" date="2020-09" db="EMBL/GenBank/DDBJ databases">
        <authorList>
            <person name="Sun Q."/>
            <person name="Zhou Y."/>
        </authorList>
    </citation>
    <scope>NUCLEOTIDE SEQUENCE</scope>
    <source>
        <strain evidence="12">CGMCC 1.12997</strain>
    </source>
</reference>
<keyword evidence="8" id="KW-0902">Two-component regulatory system</keyword>
<feature type="domain" description="Histidine kinase" evidence="10">
    <location>
        <begin position="407"/>
        <end position="624"/>
    </location>
</feature>